<name>A0A0B7H856_9FLAO</name>
<keyword evidence="2" id="KW-1185">Reference proteome</keyword>
<organism evidence="1 2">
    <name type="scientific">Capnocytophaga cynodegmi</name>
    <dbReference type="NCBI Taxonomy" id="28189"/>
    <lineage>
        <taxon>Bacteria</taxon>
        <taxon>Pseudomonadati</taxon>
        <taxon>Bacteroidota</taxon>
        <taxon>Flavobacteriia</taxon>
        <taxon>Flavobacteriales</taxon>
        <taxon>Flavobacteriaceae</taxon>
        <taxon>Capnocytophaga</taxon>
    </lineage>
</organism>
<dbReference type="Proteomes" id="UP000038055">
    <property type="component" value="Unassembled WGS sequence"/>
</dbReference>
<accession>A0A0B7H856</accession>
<reference evidence="2" key="1">
    <citation type="submission" date="2015-01" db="EMBL/GenBank/DDBJ databases">
        <authorList>
            <person name="MANFREDI Pablo"/>
        </authorList>
    </citation>
    <scope>NUCLEOTIDE SEQUENCE [LARGE SCALE GENOMIC DNA]</scope>
    <source>
        <strain evidence="2">Ccyn2B</strain>
    </source>
</reference>
<proteinExistence type="predicted"/>
<protein>
    <submittedName>
        <fullName evidence="1">Uncharacterized protein</fullName>
    </submittedName>
</protein>
<dbReference type="EMBL" id="CDOD01000022">
    <property type="protein sequence ID" value="CEN35791.1"/>
    <property type="molecule type" value="Genomic_DNA"/>
</dbReference>
<evidence type="ECO:0000313" key="1">
    <source>
        <dbReference type="EMBL" id="CEN35791.1"/>
    </source>
</evidence>
<evidence type="ECO:0000313" key="2">
    <source>
        <dbReference type="Proteomes" id="UP000038055"/>
    </source>
</evidence>
<gene>
    <name evidence="1" type="ORF">CCYN2B_290016</name>
</gene>
<dbReference type="AlphaFoldDB" id="A0A0B7H856"/>
<sequence>MGGLCALRTDEIDKIKNKEDEKYGEIIKKRTR</sequence>